<dbReference type="AlphaFoldDB" id="N1PFR4"/>
<gene>
    <name evidence="3" type="ORF">DOTSEDRAFT_74835</name>
</gene>
<dbReference type="InterPro" id="IPR051726">
    <property type="entry name" value="Chitin_Synth_Reg"/>
</dbReference>
<protein>
    <submittedName>
        <fullName evidence="3">Uncharacterized protein</fullName>
    </submittedName>
</protein>
<dbReference type="STRING" id="675120.N1PFR4"/>
<name>N1PFR4_DOTSN</name>
<evidence type="ECO:0000313" key="3">
    <source>
        <dbReference type="EMBL" id="EME40131.1"/>
    </source>
</evidence>
<feature type="region of interest" description="Disordered" evidence="2">
    <location>
        <begin position="453"/>
        <end position="552"/>
    </location>
</feature>
<dbReference type="SMART" id="SM00671">
    <property type="entry name" value="SEL1"/>
    <property type="match status" value="6"/>
</dbReference>
<dbReference type="EMBL" id="KB446544">
    <property type="protein sequence ID" value="EME40131.1"/>
    <property type="molecule type" value="Genomic_DNA"/>
</dbReference>
<feature type="compositionally biased region" description="Low complexity" evidence="2">
    <location>
        <begin position="805"/>
        <end position="819"/>
    </location>
</feature>
<dbReference type="InterPro" id="IPR006597">
    <property type="entry name" value="Sel1-like"/>
</dbReference>
<feature type="compositionally biased region" description="Polar residues" evidence="2">
    <location>
        <begin position="750"/>
        <end position="781"/>
    </location>
</feature>
<dbReference type="OrthoDB" id="4095816at2759"/>
<keyword evidence="1" id="KW-0677">Repeat</keyword>
<proteinExistence type="predicted"/>
<evidence type="ECO:0000256" key="1">
    <source>
        <dbReference type="ARBA" id="ARBA00022737"/>
    </source>
</evidence>
<feature type="region of interest" description="Disordered" evidence="2">
    <location>
        <begin position="582"/>
        <end position="609"/>
    </location>
</feature>
<sequence>MANYGHSPAMSSTFVPGGFDDDYYMPVASPPLLAPEPQRINPDMSNQIAGGLQNMDLNGQSPAPYSKLPEVNAPHLSPFPKLQNPPPNVPPSDDELEARLENARLPVLNSNDPEMQLAWAQDALTHVAVCAVEAERMAILKPQQARAATPRIEHQLKSDAMNIVTFLADQHHPRAEFLRGMWLEWGRYGQREDKKEAFRCYSRAADRGYVRAEYRIGMLYEGYNDPAKALRHYHRGVDAGDAASCYRVGMMTLRGQHGQQQDYAKGIELIRKSADQADENAAQGAYVFGMLLARELPQIVVPEQYLETNDQLAKQYIEKAAYMKFAKAQVKMGSAYELGAMGCEFSPALSIHYNALASKQGEPEADMALSKWFLVGSEGLFPKNEELAYTYAERAASGALPTAEFALGYFNEIGMHVPVDLGKAEEWYQKAAKHGNNDAKSRLESLAKKQVLTRTDHEKTAINRIKSQHGSMRGQRPARFQGQQPSVGTIEETASSGYGYGAAAPARNSSRTPYPEDSGPPQIGHLPGLDGRPASVAPYPMSDGPPIAAHTSPRVRSGPAGGLFNPGGPRPATTINADRPTSAFSIRGDHNIDPNFRPNSTASVPTRQQPYPGGLAPAPLVGGFRPHTTRPYDQRQSSAPGYGQGLSGYAQGGPPLLPNDPRARPGMGDRVASGPAGMQIPRPLSFEAAPSGPDQPPHVSTASAAAAGVEIGFAAPHAGKAEVPQDPTWRERRERRGSRGDRYNRGQDQALPQYQNLQSNHSMPNFNNPTQFNTSRPSSTAPMEKRRPTPSGGAAPKPPAKDSAAKPATPATVAAARPPGKGPKTFEEMGVPAGPSEKDCVVM</sequence>
<accession>N1PFR4</accession>
<evidence type="ECO:0000313" key="4">
    <source>
        <dbReference type="Proteomes" id="UP000016933"/>
    </source>
</evidence>
<feature type="compositionally biased region" description="Low complexity" evidence="2">
    <location>
        <begin position="789"/>
        <end position="798"/>
    </location>
</feature>
<keyword evidence="4" id="KW-1185">Reference proteome</keyword>
<dbReference type="HOGENOM" id="CLU_008036_1_0_1"/>
<dbReference type="Pfam" id="PF08238">
    <property type="entry name" value="Sel1"/>
    <property type="match status" value="7"/>
</dbReference>
<dbReference type="PANTHER" id="PTHR46430">
    <property type="entry name" value="PROTEIN SKT5-RELATED"/>
    <property type="match status" value="1"/>
</dbReference>
<feature type="region of interest" description="Disordered" evidence="2">
    <location>
        <begin position="34"/>
        <end position="94"/>
    </location>
</feature>
<feature type="compositionally biased region" description="Low complexity" evidence="2">
    <location>
        <begin position="494"/>
        <end position="504"/>
    </location>
</feature>
<feature type="region of interest" description="Disordered" evidence="2">
    <location>
        <begin position="621"/>
        <end position="703"/>
    </location>
</feature>
<dbReference type="PANTHER" id="PTHR46430:SF2">
    <property type="entry name" value="CHITIN SYNTHASE REGULATORY FACTOR 4"/>
    <property type="match status" value="1"/>
</dbReference>
<dbReference type="Proteomes" id="UP000016933">
    <property type="component" value="Unassembled WGS sequence"/>
</dbReference>
<organism evidence="3 4">
    <name type="scientific">Dothistroma septosporum (strain NZE10 / CBS 128990)</name>
    <name type="common">Red band needle blight fungus</name>
    <name type="synonym">Mycosphaerella pini</name>
    <dbReference type="NCBI Taxonomy" id="675120"/>
    <lineage>
        <taxon>Eukaryota</taxon>
        <taxon>Fungi</taxon>
        <taxon>Dikarya</taxon>
        <taxon>Ascomycota</taxon>
        <taxon>Pezizomycotina</taxon>
        <taxon>Dothideomycetes</taxon>
        <taxon>Dothideomycetidae</taxon>
        <taxon>Mycosphaerellales</taxon>
        <taxon>Mycosphaerellaceae</taxon>
        <taxon>Dothistroma</taxon>
    </lineage>
</organism>
<feature type="compositionally biased region" description="Polar residues" evidence="2">
    <location>
        <begin position="597"/>
        <end position="609"/>
    </location>
</feature>
<dbReference type="eggNOG" id="KOG1550">
    <property type="taxonomic scope" value="Eukaryota"/>
</dbReference>
<reference evidence="3 4" key="2">
    <citation type="journal article" date="2012" name="PLoS Pathog.">
        <title>Diverse lifestyles and strategies of plant pathogenesis encoded in the genomes of eighteen Dothideomycetes fungi.</title>
        <authorList>
            <person name="Ohm R.A."/>
            <person name="Feau N."/>
            <person name="Henrissat B."/>
            <person name="Schoch C.L."/>
            <person name="Horwitz B.A."/>
            <person name="Barry K.W."/>
            <person name="Condon B.J."/>
            <person name="Copeland A.C."/>
            <person name="Dhillon B."/>
            <person name="Glaser F."/>
            <person name="Hesse C.N."/>
            <person name="Kosti I."/>
            <person name="LaButti K."/>
            <person name="Lindquist E.A."/>
            <person name="Lucas S."/>
            <person name="Salamov A.A."/>
            <person name="Bradshaw R.E."/>
            <person name="Ciuffetti L."/>
            <person name="Hamelin R.C."/>
            <person name="Kema G.H.J."/>
            <person name="Lawrence C."/>
            <person name="Scott J.A."/>
            <person name="Spatafora J.W."/>
            <person name="Turgeon B.G."/>
            <person name="de Wit P.J.G.M."/>
            <person name="Zhong S."/>
            <person name="Goodwin S.B."/>
            <person name="Grigoriev I.V."/>
        </authorList>
    </citation>
    <scope>NUCLEOTIDE SEQUENCE [LARGE SCALE GENOMIC DNA]</scope>
    <source>
        <strain evidence="4">NZE10 / CBS 128990</strain>
    </source>
</reference>
<dbReference type="SUPFAM" id="SSF81901">
    <property type="entry name" value="HCP-like"/>
    <property type="match status" value="2"/>
</dbReference>
<dbReference type="Gene3D" id="1.25.40.10">
    <property type="entry name" value="Tetratricopeptide repeat domain"/>
    <property type="match status" value="2"/>
</dbReference>
<feature type="region of interest" description="Disordered" evidence="2">
    <location>
        <begin position="716"/>
        <end position="843"/>
    </location>
</feature>
<dbReference type="OMA" id="DHIRYAA"/>
<evidence type="ECO:0000256" key="2">
    <source>
        <dbReference type="SAM" id="MobiDB-lite"/>
    </source>
</evidence>
<dbReference type="InterPro" id="IPR011990">
    <property type="entry name" value="TPR-like_helical_dom_sf"/>
</dbReference>
<reference evidence="4" key="1">
    <citation type="journal article" date="2012" name="PLoS Genet.">
        <title>The genomes of the fungal plant pathogens Cladosporium fulvum and Dothistroma septosporum reveal adaptation to different hosts and lifestyles but also signatures of common ancestry.</title>
        <authorList>
            <person name="de Wit P.J.G.M."/>
            <person name="van der Burgt A."/>
            <person name="Oekmen B."/>
            <person name="Stergiopoulos I."/>
            <person name="Abd-Elsalam K.A."/>
            <person name="Aerts A.L."/>
            <person name="Bahkali A.H."/>
            <person name="Beenen H.G."/>
            <person name="Chettri P."/>
            <person name="Cox M.P."/>
            <person name="Datema E."/>
            <person name="de Vries R.P."/>
            <person name="Dhillon B."/>
            <person name="Ganley A.R."/>
            <person name="Griffiths S.A."/>
            <person name="Guo Y."/>
            <person name="Hamelin R.C."/>
            <person name="Henrissat B."/>
            <person name="Kabir M.S."/>
            <person name="Jashni M.K."/>
            <person name="Kema G."/>
            <person name="Klaubauf S."/>
            <person name="Lapidus A."/>
            <person name="Levasseur A."/>
            <person name="Lindquist E."/>
            <person name="Mehrabi R."/>
            <person name="Ohm R.A."/>
            <person name="Owen T.J."/>
            <person name="Salamov A."/>
            <person name="Schwelm A."/>
            <person name="Schijlen E."/>
            <person name="Sun H."/>
            <person name="van den Burg H.A."/>
            <person name="van Ham R.C.H.J."/>
            <person name="Zhang S."/>
            <person name="Goodwin S.B."/>
            <person name="Grigoriev I.V."/>
            <person name="Collemare J."/>
            <person name="Bradshaw R.E."/>
        </authorList>
    </citation>
    <scope>NUCLEOTIDE SEQUENCE [LARGE SCALE GENOMIC DNA]</scope>
    <source>
        <strain evidence="4">NZE10 / CBS 128990</strain>
    </source>
</reference>
<feature type="compositionally biased region" description="Basic and acidic residues" evidence="2">
    <location>
        <begin position="728"/>
        <end position="745"/>
    </location>
</feature>